<gene>
    <name evidence="2" type="ORF">BDN70DRAFT_862273</name>
</gene>
<evidence type="ECO:0000313" key="2">
    <source>
        <dbReference type="EMBL" id="KAF9477124.1"/>
    </source>
</evidence>
<dbReference type="AlphaFoldDB" id="A0A9P5YX79"/>
<feature type="domain" description="F-box" evidence="1">
    <location>
        <begin position="75"/>
        <end position="131"/>
    </location>
</feature>
<sequence length="573" mass="65495">MAAFNSPFSVHLHTNYVPYDVEKMQISELLIAPQRKAHTLGAEIGQLKSRIAEVKARRDALDVMITEQTSLLAPWRRIPDKILSAIFIYCLPAQHYTPMTIHDAPLRLTFVCQRWRRVAFNTPYLWATLHIVCVSTWERAAVVFFLRVQSHLNAIVQWINRSGSCPLSISTSDCVRPFFIYLHALRQFSNRWLNIQFNGIDQRALLSLASLSHDDVPMLETMNLRFPSSVDERTSSQWRMQGGLFRGNKLRIVSIYHRPVALDVMALDWSGLTTLILCDASTAVQSPMTPSEAVAILSQCKNLLNLTMSIFDHPPTGPFQLPAHANLQYSLPHLQNLSINDNYFFTSTLFSSIHAPSLTGVAYSTQFWPSRIRRSPLVALLARNGRTVRSLIMDPSFLSHAEFVDCCRLSPFLARLHFLQSSIPMPNERRNGLQGPINQIIMNVVFQLLTPADQGKCHWPYLQYLQKSRSFCGPYLDEKPVFDLIQKRMEGAKKSSNLPLKWVKVSLGCFVTRNIRSLLQEYAEDGLHLQLEDYIDNNFLLEDFESEEAEAYDGMFSPREGIHSLHRKLPFPF</sequence>
<keyword evidence="3" id="KW-1185">Reference proteome</keyword>
<evidence type="ECO:0000259" key="1">
    <source>
        <dbReference type="Pfam" id="PF12937"/>
    </source>
</evidence>
<evidence type="ECO:0000313" key="3">
    <source>
        <dbReference type="Proteomes" id="UP000807469"/>
    </source>
</evidence>
<reference evidence="2" key="1">
    <citation type="submission" date="2020-11" db="EMBL/GenBank/DDBJ databases">
        <authorList>
            <consortium name="DOE Joint Genome Institute"/>
            <person name="Ahrendt S."/>
            <person name="Riley R."/>
            <person name="Andreopoulos W."/>
            <person name="Labutti K."/>
            <person name="Pangilinan J."/>
            <person name="Ruiz-Duenas F.J."/>
            <person name="Barrasa J.M."/>
            <person name="Sanchez-Garcia M."/>
            <person name="Camarero S."/>
            <person name="Miyauchi S."/>
            <person name="Serrano A."/>
            <person name="Linde D."/>
            <person name="Babiker R."/>
            <person name="Drula E."/>
            <person name="Ayuso-Fernandez I."/>
            <person name="Pacheco R."/>
            <person name="Padilla G."/>
            <person name="Ferreira P."/>
            <person name="Barriuso J."/>
            <person name="Kellner H."/>
            <person name="Castanera R."/>
            <person name="Alfaro M."/>
            <person name="Ramirez L."/>
            <person name="Pisabarro A.G."/>
            <person name="Kuo A."/>
            <person name="Tritt A."/>
            <person name="Lipzen A."/>
            <person name="He G."/>
            <person name="Yan M."/>
            <person name="Ng V."/>
            <person name="Cullen D."/>
            <person name="Martin F."/>
            <person name="Rosso M.-N."/>
            <person name="Henrissat B."/>
            <person name="Hibbett D."/>
            <person name="Martinez A.T."/>
            <person name="Grigoriev I.V."/>
        </authorList>
    </citation>
    <scope>NUCLEOTIDE SEQUENCE</scope>
    <source>
        <strain evidence="2">CIRM-BRFM 674</strain>
    </source>
</reference>
<name>A0A9P5YX79_9AGAR</name>
<comment type="caution">
    <text evidence="2">The sequence shown here is derived from an EMBL/GenBank/DDBJ whole genome shotgun (WGS) entry which is preliminary data.</text>
</comment>
<dbReference type="Pfam" id="PF12937">
    <property type="entry name" value="F-box-like"/>
    <property type="match status" value="1"/>
</dbReference>
<protein>
    <recommendedName>
        <fullName evidence="1">F-box domain-containing protein</fullName>
    </recommendedName>
</protein>
<dbReference type="InterPro" id="IPR001810">
    <property type="entry name" value="F-box_dom"/>
</dbReference>
<accession>A0A9P5YX79</accession>
<proteinExistence type="predicted"/>
<dbReference type="EMBL" id="MU155271">
    <property type="protein sequence ID" value="KAF9477124.1"/>
    <property type="molecule type" value="Genomic_DNA"/>
</dbReference>
<dbReference type="Proteomes" id="UP000807469">
    <property type="component" value="Unassembled WGS sequence"/>
</dbReference>
<organism evidence="2 3">
    <name type="scientific">Pholiota conissans</name>
    <dbReference type="NCBI Taxonomy" id="109636"/>
    <lineage>
        <taxon>Eukaryota</taxon>
        <taxon>Fungi</taxon>
        <taxon>Dikarya</taxon>
        <taxon>Basidiomycota</taxon>
        <taxon>Agaricomycotina</taxon>
        <taxon>Agaricomycetes</taxon>
        <taxon>Agaricomycetidae</taxon>
        <taxon>Agaricales</taxon>
        <taxon>Agaricineae</taxon>
        <taxon>Strophariaceae</taxon>
        <taxon>Pholiota</taxon>
    </lineage>
</organism>
<dbReference type="OrthoDB" id="3365698at2759"/>
<dbReference type="Gene3D" id="1.20.1280.50">
    <property type="match status" value="1"/>
</dbReference>